<organism evidence="1 2">
    <name type="scientific">Candidatus Epulonipiscium fishelsonii</name>
    <dbReference type="NCBI Taxonomy" id="77094"/>
    <lineage>
        <taxon>Bacteria</taxon>
        <taxon>Bacillati</taxon>
        <taxon>Bacillota</taxon>
        <taxon>Clostridia</taxon>
        <taxon>Lachnospirales</taxon>
        <taxon>Lachnospiraceae</taxon>
        <taxon>Candidatus Epulonipiscium</taxon>
    </lineage>
</organism>
<name>A0ACC8X8J5_9FIRM</name>
<dbReference type="Proteomes" id="UP000188605">
    <property type="component" value="Unassembled WGS sequence"/>
</dbReference>
<gene>
    <name evidence="1" type="ORF">AN396_11325</name>
</gene>
<comment type="caution">
    <text evidence="1">The sequence shown here is derived from an EMBL/GenBank/DDBJ whole genome shotgun (WGS) entry which is preliminary data.</text>
</comment>
<proteinExistence type="predicted"/>
<protein>
    <submittedName>
        <fullName evidence="1">Uncharacterized protein</fullName>
    </submittedName>
</protein>
<evidence type="ECO:0000313" key="1">
    <source>
        <dbReference type="EMBL" id="ONI38155.1"/>
    </source>
</evidence>
<keyword evidence="2" id="KW-1185">Reference proteome</keyword>
<reference evidence="1" key="1">
    <citation type="submission" date="2016-08" db="EMBL/GenBank/DDBJ databases">
        <authorList>
            <person name="Ngugi D.K."/>
            <person name="Miyake S."/>
            <person name="Stingl U."/>
        </authorList>
    </citation>
    <scope>NUCLEOTIDE SEQUENCE</scope>
    <source>
        <strain evidence="1">SCG-B11WGA-EpuloA1</strain>
    </source>
</reference>
<sequence>MPNRLYNKQVTPKGYKKGGAVKKPKVRKIGAVGVGKAKDYPGIKEIIKLNKQGKKRFGMKMGGALKPVDPKTQKGLSKLPTEVRNKMGYMQDGGKVKKAGLFKLDKNTLLQFKDLMTGSSDSPSGKLKKFVKDMEKKNKKEKKSNGK</sequence>
<dbReference type="EMBL" id="LJDB01000095">
    <property type="protein sequence ID" value="ONI38155.1"/>
    <property type="molecule type" value="Genomic_DNA"/>
</dbReference>
<accession>A0ACC8X8J5</accession>
<evidence type="ECO:0000313" key="2">
    <source>
        <dbReference type="Proteomes" id="UP000188605"/>
    </source>
</evidence>